<evidence type="ECO:0000313" key="9">
    <source>
        <dbReference type="EMBL" id="OGC23175.1"/>
    </source>
</evidence>
<dbReference type="FunFam" id="2.40.30.10:FF:000065">
    <property type="entry name" value="50S ribosomal protein L3, chloroplastic"/>
    <property type="match status" value="1"/>
</dbReference>
<dbReference type="Pfam" id="PF00297">
    <property type="entry name" value="Ribosomal_L3"/>
    <property type="match status" value="1"/>
</dbReference>
<keyword evidence="2 7" id="KW-0699">rRNA-binding</keyword>
<dbReference type="SUPFAM" id="SSF50447">
    <property type="entry name" value="Translation proteins"/>
    <property type="match status" value="1"/>
</dbReference>
<dbReference type="NCBIfam" id="TIGR03625">
    <property type="entry name" value="L3_bact"/>
    <property type="match status" value="1"/>
</dbReference>
<evidence type="ECO:0000256" key="4">
    <source>
        <dbReference type="ARBA" id="ARBA00022980"/>
    </source>
</evidence>
<sequence length="200" mass="21804">MNGIIAKKLGMTQIFDDKGDVIVVTVLEAGPCHVVGIRNQEKNGYNAIQLGFLAVKKLNKPESGFLKDKKLRHIVEFKVEKVEEYKVGQEIKVDIFKPGEIIKISGTTIGKGFAGTTKRWHHHRGPMTHGSKSHRLTGSIGAGTTPGRVYKGLNMPGRMGGVRVTNRSIKVISVDLENNVLMVKGTVPGPKGNIVEIIKS</sequence>
<reference evidence="9 10" key="1">
    <citation type="journal article" date="2016" name="Nat. Commun.">
        <title>Thousands of microbial genomes shed light on interconnected biogeochemical processes in an aquifer system.</title>
        <authorList>
            <person name="Anantharaman K."/>
            <person name="Brown C.T."/>
            <person name="Hug L.A."/>
            <person name="Sharon I."/>
            <person name="Castelle C.J."/>
            <person name="Probst A.J."/>
            <person name="Thomas B.C."/>
            <person name="Singh A."/>
            <person name="Wilkins M.J."/>
            <person name="Karaoz U."/>
            <person name="Brodie E.L."/>
            <person name="Williams K.H."/>
            <person name="Hubbard S.S."/>
            <person name="Banfield J.F."/>
        </authorList>
    </citation>
    <scope>NUCLEOTIDE SEQUENCE [LARGE SCALE GENOMIC DNA]</scope>
</reference>
<gene>
    <name evidence="7" type="primary">rplC</name>
    <name evidence="9" type="ORF">A2310_06145</name>
</gene>
<dbReference type="Gene3D" id="2.40.30.10">
    <property type="entry name" value="Translation factors"/>
    <property type="match status" value="2"/>
</dbReference>
<comment type="subunit">
    <text evidence="7">Part of the 50S ribosomal subunit. Forms a cluster with proteins L14 and L19.</text>
</comment>
<name>A0A1F4SRU4_UNCSA</name>
<dbReference type="PANTHER" id="PTHR11229">
    <property type="entry name" value="50S RIBOSOMAL PROTEIN L3"/>
    <property type="match status" value="1"/>
</dbReference>
<accession>A0A1F4SRU4</accession>
<dbReference type="GO" id="GO:0006412">
    <property type="term" value="P:translation"/>
    <property type="evidence" value="ECO:0007669"/>
    <property type="project" value="UniProtKB-UniRule"/>
</dbReference>
<keyword evidence="5 7" id="KW-0687">Ribonucleoprotein</keyword>
<protein>
    <recommendedName>
        <fullName evidence="6 7">Large ribosomal subunit protein uL3</fullName>
    </recommendedName>
</protein>
<dbReference type="STRING" id="1802579.A2310_06145"/>
<dbReference type="EMBL" id="MEUB01000020">
    <property type="protein sequence ID" value="OGC23175.1"/>
    <property type="molecule type" value="Genomic_DNA"/>
</dbReference>
<feature type="compositionally biased region" description="Basic residues" evidence="8">
    <location>
        <begin position="118"/>
        <end position="135"/>
    </location>
</feature>
<dbReference type="InterPro" id="IPR009000">
    <property type="entry name" value="Transl_B-barrel_sf"/>
</dbReference>
<dbReference type="Proteomes" id="UP000178417">
    <property type="component" value="Unassembled WGS sequence"/>
</dbReference>
<dbReference type="HAMAP" id="MF_01325_B">
    <property type="entry name" value="Ribosomal_uL3_B"/>
    <property type="match status" value="1"/>
</dbReference>
<dbReference type="GO" id="GO:0019843">
    <property type="term" value="F:rRNA binding"/>
    <property type="evidence" value="ECO:0007669"/>
    <property type="project" value="UniProtKB-UniRule"/>
</dbReference>
<evidence type="ECO:0000256" key="3">
    <source>
        <dbReference type="ARBA" id="ARBA00022884"/>
    </source>
</evidence>
<evidence type="ECO:0000256" key="2">
    <source>
        <dbReference type="ARBA" id="ARBA00022730"/>
    </source>
</evidence>
<dbReference type="AlphaFoldDB" id="A0A1F4SRU4"/>
<dbReference type="GO" id="GO:0022625">
    <property type="term" value="C:cytosolic large ribosomal subunit"/>
    <property type="evidence" value="ECO:0007669"/>
    <property type="project" value="TreeGrafter"/>
</dbReference>
<evidence type="ECO:0000256" key="1">
    <source>
        <dbReference type="ARBA" id="ARBA00006540"/>
    </source>
</evidence>
<evidence type="ECO:0000256" key="5">
    <source>
        <dbReference type="ARBA" id="ARBA00023274"/>
    </source>
</evidence>
<comment type="caution">
    <text evidence="9">The sequence shown here is derived from an EMBL/GenBank/DDBJ whole genome shotgun (WGS) entry which is preliminary data.</text>
</comment>
<keyword evidence="4 7" id="KW-0689">Ribosomal protein</keyword>
<evidence type="ECO:0000256" key="6">
    <source>
        <dbReference type="ARBA" id="ARBA00035243"/>
    </source>
</evidence>
<organism evidence="9 10">
    <name type="scientific">candidate division WOR-1 bacterium RIFOXYB2_FULL_37_13</name>
    <dbReference type="NCBI Taxonomy" id="1802579"/>
    <lineage>
        <taxon>Bacteria</taxon>
        <taxon>Bacillati</taxon>
        <taxon>Saganbacteria</taxon>
    </lineage>
</organism>
<feature type="region of interest" description="Disordered" evidence="8">
    <location>
        <begin position="117"/>
        <end position="141"/>
    </location>
</feature>
<evidence type="ECO:0000313" key="10">
    <source>
        <dbReference type="Proteomes" id="UP000178417"/>
    </source>
</evidence>
<dbReference type="GO" id="GO:0003735">
    <property type="term" value="F:structural constituent of ribosome"/>
    <property type="evidence" value="ECO:0007669"/>
    <property type="project" value="UniProtKB-UniRule"/>
</dbReference>
<evidence type="ECO:0000256" key="7">
    <source>
        <dbReference type="HAMAP-Rule" id="MF_01325"/>
    </source>
</evidence>
<comment type="function">
    <text evidence="7">One of the primary rRNA binding proteins, it binds directly near the 3'-end of the 23S rRNA, where it nucleates assembly of the 50S subunit.</text>
</comment>
<evidence type="ECO:0000256" key="8">
    <source>
        <dbReference type="SAM" id="MobiDB-lite"/>
    </source>
</evidence>
<dbReference type="InterPro" id="IPR000597">
    <property type="entry name" value="Ribosomal_uL3"/>
</dbReference>
<dbReference type="InterPro" id="IPR019927">
    <property type="entry name" value="Ribosomal_uL3_bac/org-type"/>
</dbReference>
<keyword evidence="3 7" id="KW-0694">RNA-binding</keyword>
<dbReference type="PANTHER" id="PTHR11229:SF16">
    <property type="entry name" value="LARGE RIBOSOMAL SUBUNIT PROTEIN UL3C"/>
    <property type="match status" value="1"/>
</dbReference>
<proteinExistence type="inferred from homology"/>
<comment type="similarity">
    <text evidence="1 7">Belongs to the universal ribosomal protein uL3 family.</text>
</comment>